<organism evidence="2 3">
    <name type="scientific">Anopheles atroparvus</name>
    <name type="common">European mosquito</name>
    <dbReference type="NCBI Taxonomy" id="41427"/>
    <lineage>
        <taxon>Eukaryota</taxon>
        <taxon>Metazoa</taxon>
        <taxon>Ecdysozoa</taxon>
        <taxon>Arthropoda</taxon>
        <taxon>Hexapoda</taxon>
        <taxon>Insecta</taxon>
        <taxon>Pterygota</taxon>
        <taxon>Neoptera</taxon>
        <taxon>Endopterygota</taxon>
        <taxon>Diptera</taxon>
        <taxon>Nematocera</taxon>
        <taxon>Culicoidea</taxon>
        <taxon>Culicidae</taxon>
        <taxon>Anophelinae</taxon>
        <taxon>Anopheles</taxon>
    </lineage>
</organism>
<accession>A0AAG5DFM1</accession>
<keyword evidence="3" id="KW-1185">Reference proteome</keyword>
<proteinExistence type="predicted"/>
<evidence type="ECO:0000313" key="3">
    <source>
        <dbReference type="Proteomes" id="UP000075880"/>
    </source>
</evidence>
<sequence length="105" mass="12184">MEREINCTRRGETKNSAKLPSPRLETISSSLRWLFTKLANGLIRTSRQVYQHDNITQSCNINHHTSQLFFCWSRFTKCSLGEESTKCRNKYALCNGFATTYRSGR</sequence>
<name>A0AAG5DFM1_ANOAO</name>
<dbReference type="Proteomes" id="UP000075880">
    <property type="component" value="Unassembled WGS sequence"/>
</dbReference>
<feature type="region of interest" description="Disordered" evidence="1">
    <location>
        <begin position="1"/>
        <end position="20"/>
    </location>
</feature>
<evidence type="ECO:0000256" key="1">
    <source>
        <dbReference type="SAM" id="MobiDB-lite"/>
    </source>
</evidence>
<dbReference type="AlphaFoldDB" id="A0AAG5DFM1"/>
<evidence type="ECO:0000313" key="2">
    <source>
        <dbReference type="EnsemblMetazoa" id="ENSAATROPP009563"/>
    </source>
</evidence>
<dbReference type="EnsemblMetazoa" id="ENSAATROPT010591">
    <property type="protein sequence ID" value="ENSAATROPP009563"/>
    <property type="gene ID" value="ENSAATROPG008608"/>
</dbReference>
<protein>
    <submittedName>
        <fullName evidence="2">Uncharacterized protein</fullName>
    </submittedName>
</protein>
<feature type="compositionally biased region" description="Basic and acidic residues" evidence="1">
    <location>
        <begin position="1"/>
        <end position="15"/>
    </location>
</feature>
<reference evidence="2" key="1">
    <citation type="submission" date="2024-04" db="UniProtKB">
        <authorList>
            <consortium name="EnsemblMetazoa"/>
        </authorList>
    </citation>
    <scope>IDENTIFICATION</scope>
    <source>
        <strain evidence="2">EBRO</strain>
    </source>
</reference>